<dbReference type="AlphaFoldDB" id="A0A177KXX9"/>
<proteinExistence type="predicted"/>
<protein>
    <recommendedName>
        <fullName evidence="3">Core-binding (CB) domain-containing protein</fullName>
    </recommendedName>
</protein>
<keyword evidence="2" id="KW-1185">Reference proteome</keyword>
<reference evidence="1 2" key="1">
    <citation type="submission" date="2016-01" db="EMBL/GenBank/DDBJ databases">
        <title>Investigation of taxonomic status of Bacillus aminovorans.</title>
        <authorList>
            <person name="Verma A."/>
            <person name="Pal Y."/>
            <person name="Krishnamurthi S."/>
        </authorList>
    </citation>
    <scope>NUCLEOTIDE SEQUENCE [LARGE SCALE GENOMIC DNA]</scope>
    <source>
        <strain evidence="1 2">DSM 1314</strain>
    </source>
</reference>
<evidence type="ECO:0000313" key="2">
    <source>
        <dbReference type="Proteomes" id="UP000076935"/>
    </source>
</evidence>
<comment type="caution">
    <text evidence="1">The sequence shown here is derived from an EMBL/GenBank/DDBJ whole genome shotgun (WGS) entry which is preliminary data.</text>
</comment>
<sequence length="104" mass="12125">MFNEIDFQVDNIMLYCDSKNLTRKMKASYGQSLRLFIAYLRDYHSVDEPKSIKTATYALIYSIYVSAESIPSLRINNPKQLITRMCVPISDTTIANYLRNIRVF</sequence>
<dbReference type="EMBL" id="LQWY01000073">
    <property type="protein sequence ID" value="OAH58152.1"/>
    <property type="molecule type" value="Genomic_DNA"/>
</dbReference>
<evidence type="ECO:0008006" key="3">
    <source>
        <dbReference type="Google" id="ProtNLM"/>
    </source>
</evidence>
<gene>
    <name evidence="1" type="ORF">AWH49_05525</name>
</gene>
<organism evidence="1 2">
    <name type="scientific">Domibacillus aminovorans</name>
    <dbReference type="NCBI Taxonomy" id="29332"/>
    <lineage>
        <taxon>Bacteria</taxon>
        <taxon>Bacillati</taxon>
        <taxon>Bacillota</taxon>
        <taxon>Bacilli</taxon>
        <taxon>Bacillales</taxon>
        <taxon>Bacillaceae</taxon>
        <taxon>Domibacillus</taxon>
    </lineage>
</organism>
<name>A0A177KXX9_9BACI</name>
<dbReference type="Proteomes" id="UP000076935">
    <property type="component" value="Unassembled WGS sequence"/>
</dbReference>
<evidence type="ECO:0000313" key="1">
    <source>
        <dbReference type="EMBL" id="OAH58152.1"/>
    </source>
</evidence>
<accession>A0A177KXX9</accession>